<dbReference type="RefSeq" id="WP_224035706.1">
    <property type="nucleotide sequence ID" value="NZ_AP024849.1"/>
</dbReference>
<sequence length="246" mass="28366">MNEFNIIDKQKELRYVSVYNKLFKMINEGTFPEGSRLPSEPELSKLIGVSRTTLRQALSLLQDDGLVNNIRGKGNFIVKLKPNNDIGLETIGHPIYKCMNDTIDDVELKLRIEPSTDYFNQILVKKTAVVVLVDRWYRSKGKTIAYTFTLLPIETISNLNIDLNNQDQFLEFLERDLYKISTNILVEIKYSTAGNFAAKTYPISDENQFHLIQETIYNENEFPITSNKHYLPIKSSSIKFNPMKSI</sequence>
<dbReference type="InterPro" id="IPR050679">
    <property type="entry name" value="Bact_HTH_transcr_reg"/>
</dbReference>
<dbReference type="InterPro" id="IPR000524">
    <property type="entry name" value="Tscrpt_reg_HTH_GntR"/>
</dbReference>
<keyword evidence="6" id="KW-1185">Reference proteome</keyword>
<evidence type="ECO:0000256" key="1">
    <source>
        <dbReference type="ARBA" id="ARBA00023015"/>
    </source>
</evidence>
<dbReference type="PANTHER" id="PTHR44846">
    <property type="entry name" value="MANNOSYL-D-GLYCERATE TRANSPORT/METABOLISM SYSTEM REPRESSOR MNGR-RELATED"/>
    <property type="match status" value="1"/>
</dbReference>
<dbReference type="CDD" id="cd07377">
    <property type="entry name" value="WHTH_GntR"/>
    <property type="match status" value="1"/>
</dbReference>
<dbReference type="SMART" id="SM00345">
    <property type="entry name" value="HTH_GNTR"/>
    <property type="match status" value="1"/>
</dbReference>
<gene>
    <name evidence="5" type="ORF">psyc5s11_00550</name>
</gene>
<feature type="domain" description="HTH gntR-type" evidence="4">
    <location>
        <begin position="18"/>
        <end position="77"/>
    </location>
</feature>
<evidence type="ECO:0000313" key="5">
    <source>
        <dbReference type="EMBL" id="BCZ43988.1"/>
    </source>
</evidence>
<evidence type="ECO:0000259" key="4">
    <source>
        <dbReference type="SMART" id="SM00345"/>
    </source>
</evidence>
<dbReference type="PRINTS" id="PR00035">
    <property type="entry name" value="HTHGNTR"/>
</dbReference>
<accession>A0ABN6IT44</accession>
<organism evidence="5 6">
    <name type="scientific">Clostridium gelidum</name>
    <dbReference type="NCBI Taxonomy" id="704125"/>
    <lineage>
        <taxon>Bacteria</taxon>
        <taxon>Bacillati</taxon>
        <taxon>Bacillota</taxon>
        <taxon>Clostridia</taxon>
        <taxon>Eubacteriales</taxon>
        <taxon>Clostridiaceae</taxon>
        <taxon>Clostridium</taxon>
    </lineage>
</organism>
<dbReference type="EMBL" id="AP024849">
    <property type="protein sequence ID" value="BCZ43988.1"/>
    <property type="molecule type" value="Genomic_DNA"/>
</dbReference>
<name>A0ABN6IT44_9CLOT</name>
<dbReference type="InterPro" id="IPR036388">
    <property type="entry name" value="WH-like_DNA-bd_sf"/>
</dbReference>
<dbReference type="Gene3D" id="1.10.10.10">
    <property type="entry name" value="Winged helix-like DNA-binding domain superfamily/Winged helix DNA-binding domain"/>
    <property type="match status" value="1"/>
</dbReference>
<dbReference type="SUPFAM" id="SSF64288">
    <property type="entry name" value="Chorismate lyase-like"/>
    <property type="match status" value="1"/>
</dbReference>
<dbReference type="SUPFAM" id="SSF46785">
    <property type="entry name" value="Winged helix' DNA-binding domain"/>
    <property type="match status" value="1"/>
</dbReference>
<dbReference type="InterPro" id="IPR036390">
    <property type="entry name" value="WH_DNA-bd_sf"/>
</dbReference>
<dbReference type="PANTHER" id="PTHR44846:SF1">
    <property type="entry name" value="MANNOSYL-D-GLYCERATE TRANSPORT_METABOLISM SYSTEM REPRESSOR MNGR-RELATED"/>
    <property type="match status" value="1"/>
</dbReference>
<evidence type="ECO:0000256" key="2">
    <source>
        <dbReference type="ARBA" id="ARBA00023125"/>
    </source>
</evidence>
<evidence type="ECO:0000256" key="3">
    <source>
        <dbReference type="ARBA" id="ARBA00023163"/>
    </source>
</evidence>
<dbReference type="Proteomes" id="UP000824633">
    <property type="component" value="Chromosome"/>
</dbReference>
<reference evidence="6" key="1">
    <citation type="submission" date="2021-07" db="EMBL/GenBank/DDBJ databases">
        <title>Complete genome sequencing of a Clostridium isolate.</title>
        <authorList>
            <person name="Ueki A."/>
            <person name="Tonouchi A."/>
        </authorList>
    </citation>
    <scope>NUCLEOTIDE SEQUENCE [LARGE SCALE GENOMIC DNA]</scope>
    <source>
        <strain evidence="6">C5S11</strain>
    </source>
</reference>
<keyword evidence="1" id="KW-0805">Transcription regulation</keyword>
<protein>
    <submittedName>
        <fullName evidence="5">GntR family transcriptional regulator</fullName>
    </submittedName>
</protein>
<dbReference type="Pfam" id="PF00392">
    <property type="entry name" value="GntR"/>
    <property type="match status" value="1"/>
</dbReference>
<evidence type="ECO:0000313" key="6">
    <source>
        <dbReference type="Proteomes" id="UP000824633"/>
    </source>
</evidence>
<keyword evidence="2" id="KW-0238">DNA-binding</keyword>
<keyword evidence="3" id="KW-0804">Transcription</keyword>
<dbReference type="InterPro" id="IPR028978">
    <property type="entry name" value="Chorismate_lyase_/UTRA_dom_sf"/>
</dbReference>
<proteinExistence type="predicted"/>